<dbReference type="PANTHER" id="PTHR10638:SF91">
    <property type="entry name" value="AMINE OXIDASE"/>
    <property type="match status" value="1"/>
</dbReference>
<keyword evidence="6" id="KW-0521">NADP</keyword>
<evidence type="ECO:0000256" key="11">
    <source>
        <dbReference type="PIRSR" id="PIRSR600269-51"/>
    </source>
</evidence>
<dbReference type="SUPFAM" id="SSF54416">
    <property type="entry name" value="Amine oxidase N-terminal region"/>
    <property type="match status" value="2"/>
</dbReference>
<dbReference type="SUPFAM" id="SSF49998">
    <property type="entry name" value="Amine oxidase catalytic domain"/>
    <property type="match status" value="1"/>
</dbReference>
<dbReference type="InterPro" id="IPR000269">
    <property type="entry name" value="Cu_amine_oxidase"/>
</dbReference>
<comment type="PTM">
    <text evidence="11 12">Topaquinone (TPQ) is generated by copper-dependent autoxidation of a specific tyrosyl residue.</text>
</comment>
<dbReference type="EMBL" id="NJES01000155">
    <property type="protein sequence ID" value="PHH76627.1"/>
    <property type="molecule type" value="Genomic_DNA"/>
</dbReference>
<comment type="caution">
    <text evidence="15">The sequence shown here is derived from an EMBL/GenBank/DDBJ whole genome shotgun (WGS) entry which is preliminary data.</text>
</comment>
<feature type="compositionally biased region" description="Polar residues" evidence="13">
    <location>
        <begin position="321"/>
        <end position="331"/>
    </location>
</feature>
<evidence type="ECO:0000259" key="14">
    <source>
        <dbReference type="Pfam" id="PF01179"/>
    </source>
</evidence>
<keyword evidence="16" id="KW-1185">Reference proteome</keyword>
<dbReference type="Proteomes" id="UP000226431">
    <property type="component" value="Unassembled WGS sequence"/>
</dbReference>
<dbReference type="OrthoDB" id="5379943at2759"/>
<dbReference type="GO" id="GO:0008131">
    <property type="term" value="F:primary methylamine oxidase activity"/>
    <property type="evidence" value="ECO:0007669"/>
    <property type="project" value="InterPro"/>
</dbReference>
<name>A0A2C5Z6I6_9HYPO</name>
<dbReference type="InterPro" id="IPR049948">
    <property type="entry name" value="Cu_Am_ox_TPQ-bd"/>
</dbReference>
<feature type="active site" description="Schiff-base intermediate with substrate; via topaquinone" evidence="10">
    <location>
        <position position="723"/>
    </location>
</feature>
<feature type="region of interest" description="Disordered" evidence="13">
    <location>
        <begin position="964"/>
        <end position="994"/>
    </location>
</feature>
<comment type="cofactor">
    <cofactor evidence="1">
        <name>Cu cation</name>
        <dbReference type="ChEBI" id="CHEBI:23378"/>
    </cofactor>
</comment>
<dbReference type="InterPro" id="IPR002347">
    <property type="entry name" value="SDR_fam"/>
</dbReference>
<evidence type="ECO:0000256" key="2">
    <source>
        <dbReference type="ARBA" id="ARBA00007983"/>
    </source>
</evidence>
<dbReference type="GO" id="GO:0048038">
    <property type="term" value="F:quinone binding"/>
    <property type="evidence" value="ECO:0007669"/>
    <property type="project" value="InterPro"/>
</dbReference>
<dbReference type="GO" id="GO:0005507">
    <property type="term" value="F:copper ion binding"/>
    <property type="evidence" value="ECO:0007669"/>
    <property type="project" value="InterPro"/>
</dbReference>
<evidence type="ECO:0000256" key="8">
    <source>
        <dbReference type="ARBA" id="ARBA00023008"/>
    </source>
</evidence>
<keyword evidence="9" id="KW-1015">Disulfide bond</keyword>
<dbReference type="InterPro" id="IPR015798">
    <property type="entry name" value="Cu_amine_oxidase_C"/>
</dbReference>
<proteinExistence type="inferred from homology"/>
<comment type="similarity">
    <text evidence="2 12">Belongs to the copper/topaquinone oxidase family.</text>
</comment>
<evidence type="ECO:0000256" key="5">
    <source>
        <dbReference type="ARBA" id="ARBA00022772"/>
    </source>
</evidence>
<organism evidence="15 16">
    <name type="scientific">Ophiocordyceps camponoti-rufipedis</name>
    <dbReference type="NCBI Taxonomy" id="2004952"/>
    <lineage>
        <taxon>Eukaryota</taxon>
        <taxon>Fungi</taxon>
        <taxon>Dikarya</taxon>
        <taxon>Ascomycota</taxon>
        <taxon>Pezizomycotina</taxon>
        <taxon>Sordariomycetes</taxon>
        <taxon>Hypocreomycetidae</taxon>
        <taxon>Hypocreales</taxon>
        <taxon>Ophiocordycipitaceae</taxon>
        <taxon>Ophiocordyceps</taxon>
    </lineage>
</organism>
<evidence type="ECO:0000313" key="15">
    <source>
        <dbReference type="EMBL" id="PHH76627.1"/>
    </source>
</evidence>
<keyword evidence="7 12" id="KW-0560">Oxidoreductase</keyword>
<evidence type="ECO:0000256" key="10">
    <source>
        <dbReference type="PIRSR" id="PIRSR600269-50"/>
    </source>
</evidence>
<evidence type="ECO:0000256" key="9">
    <source>
        <dbReference type="ARBA" id="ARBA00023157"/>
    </source>
</evidence>
<feature type="active site" description="Proton acceptor" evidence="10">
    <location>
        <position position="639"/>
    </location>
</feature>
<dbReference type="Pfam" id="PF01179">
    <property type="entry name" value="Cu_amine_oxid"/>
    <property type="match status" value="1"/>
</dbReference>
<dbReference type="Pfam" id="PF00106">
    <property type="entry name" value="adh_short"/>
    <property type="match status" value="1"/>
</dbReference>
<dbReference type="SUPFAM" id="SSF51735">
    <property type="entry name" value="NAD(P)-binding Rossmann-fold domains"/>
    <property type="match status" value="1"/>
</dbReference>
<gene>
    <name evidence="15" type="ORF">CDD80_1382</name>
</gene>
<dbReference type="InterPro" id="IPR036291">
    <property type="entry name" value="NAD(P)-bd_dom_sf"/>
</dbReference>
<dbReference type="PROSITE" id="PS01164">
    <property type="entry name" value="COPPER_AMINE_OXID_1"/>
    <property type="match status" value="1"/>
</dbReference>
<dbReference type="GO" id="GO:0009308">
    <property type="term" value="P:amine metabolic process"/>
    <property type="evidence" value="ECO:0007669"/>
    <property type="project" value="UniProtKB-UniRule"/>
</dbReference>
<dbReference type="CDD" id="cd05233">
    <property type="entry name" value="SDR_c"/>
    <property type="match status" value="1"/>
</dbReference>
<reference evidence="15 16" key="1">
    <citation type="submission" date="2017-06" db="EMBL/GenBank/DDBJ databases">
        <title>Ant-infecting Ophiocordyceps genomes reveal a high diversity of potential behavioral manipulation genes and a possible major role for enterotoxins.</title>
        <authorList>
            <person name="De Bekker C."/>
            <person name="Evans H.C."/>
            <person name="Brachmann A."/>
            <person name="Hughes D.P."/>
        </authorList>
    </citation>
    <scope>NUCLEOTIDE SEQUENCE [LARGE SCALE GENOMIC DNA]</scope>
    <source>
        <strain evidence="15 16">Map16</strain>
    </source>
</reference>
<dbReference type="EC" id="1.4.3.-" evidence="12"/>
<evidence type="ECO:0000313" key="16">
    <source>
        <dbReference type="Proteomes" id="UP000226431"/>
    </source>
</evidence>
<evidence type="ECO:0000256" key="13">
    <source>
        <dbReference type="SAM" id="MobiDB-lite"/>
    </source>
</evidence>
<dbReference type="PRINTS" id="PR00081">
    <property type="entry name" value="GDHRDH"/>
</dbReference>
<evidence type="ECO:0000256" key="12">
    <source>
        <dbReference type="RuleBase" id="RU000672"/>
    </source>
</evidence>
<dbReference type="FunFam" id="2.70.98.20:FF:000001">
    <property type="entry name" value="Amine oxidase"/>
    <property type="match status" value="1"/>
</dbReference>
<dbReference type="Gene3D" id="3.40.50.720">
    <property type="entry name" value="NAD(P)-binding Rossmann-like Domain"/>
    <property type="match status" value="1"/>
</dbReference>
<dbReference type="PANTHER" id="PTHR10638">
    <property type="entry name" value="COPPER AMINE OXIDASE"/>
    <property type="match status" value="1"/>
</dbReference>
<comment type="cofactor">
    <cofactor evidence="12">
        <name>Cu cation</name>
        <dbReference type="ChEBI" id="CHEBI:23378"/>
    </cofactor>
    <text evidence="12">Contains 1 topaquinone per subunit.</text>
</comment>
<evidence type="ECO:0000256" key="1">
    <source>
        <dbReference type="ARBA" id="ARBA00001935"/>
    </source>
</evidence>
<feature type="domain" description="Copper amine oxidase catalytic" evidence="14">
    <location>
        <begin position="576"/>
        <end position="966"/>
    </location>
</feature>
<dbReference type="Gene3D" id="3.10.450.40">
    <property type="match status" value="2"/>
</dbReference>
<dbReference type="Gene3D" id="2.70.98.20">
    <property type="entry name" value="Copper amine oxidase, catalytic domain"/>
    <property type="match status" value="1"/>
</dbReference>
<evidence type="ECO:0000256" key="6">
    <source>
        <dbReference type="ARBA" id="ARBA00022857"/>
    </source>
</evidence>
<accession>A0A2C5Z6I6</accession>
<keyword evidence="5 10" id="KW-0801">TPQ</keyword>
<feature type="region of interest" description="Disordered" evidence="13">
    <location>
        <begin position="302"/>
        <end position="335"/>
    </location>
</feature>
<evidence type="ECO:0000256" key="7">
    <source>
        <dbReference type="ARBA" id="ARBA00023002"/>
    </source>
</evidence>
<dbReference type="InterPro" id="IPR016182">
    <property type="entry name" value="Cu_amine_oxidase_N-reg"/>
</dbReference>
<feature type="modified residue" description="2',4',5'-topaquinone" evidence="11">
    <location>
        <position position="723"/>
    </location>
</feature>
<keyword evidence="8 12" id="KW-0186">Copper</keyword>
<dbReference type="PROSITE" id="PS00061">
    <property type="entry name" value="ADH_SHORT"/>
    <property type="match status" value="1"/>
</dbReference>
<dbReference type="AlphaFoldDB" id="A0A2C5Z6I6"/>
<protein>
    <recommendedName>
        <fullName evidence="12">Amine oxidase</fullName>
        <ecNumber evidence="12">1.4.3.-</ecNumber>
    </recommendedName>
</protein>
<dbReference type="PRINTS" id="PR00080">
    <property type="entry name" value="SDRFAMILY"/>
</dbReference>
<keyword evidence="4 12" id="KW-0479">Metal-binding</keyword>
<evidence type="ECO:0000256" key="4">
    <source>
        <dbReference type="ARBA" id="ARBA00022723"/>
    </source>
</evidence>
<evidence type="ECO:0000256" key="3">
    <source>
        <dbReference type="ARBA" id="ARBA00011738"/>
    </source>
</evidence>
<dbReference type="FunFam" id="3.40.50.720:FF:000084">
    <property type="entry name" value="Short-chain dehydrogenase reductase"/>
    <property type="match status" value="1"/>
</dbReference>
<dbReference type="STRING" id="2004952.A0A2C5Z6I6"/>
<sequence length="994" mass="108903">MDVPGFAVVTGAASGIGRASAKAFVREGCAGVALLDINEDSLNQVKAEIDDMIKESEGNKKDVKVLVHRLDVSQEDQVQQVISKVAQSFGRIDYLVSAAGIAVFPDKGVASLLTEDWNRTLNVNLSGSFFVLRATAQIMLKQEPMISSIDNRPLQRGSVINIASVFGVVGGPQSTAYTASKHGIVGMTRSASADYSERGLRINAICPGTVDTPMTRQNPELIEMTSDLLKTFVSMRRVAQASEIADAVLYLAGGRSSIDRANNPVEIDKPQFHASLSPVSKQRLAPALVPCVSVESTDFKLSTRRQHEKQAPRTPLKAGINNDNSSTQPVMSQPHPLSGLSADEINQARDVVLKLHPGTVIDFRSIFLLEPPKAEVVPFLALEHAGKVTASTPRPARLAQAWYDVIGGSQAAEYHESVIHLGAAKRVGHKVVPTEYHAGLTVFEFKKLLECVKASPLFQEKLKAFRLPPGFELVVEPWPYGAPDTTDDNIRLFQCLCFARNTASGKDSNFYSYPIPLIPVMDYWKNEVVRVDEPATGGGSDPLVGRPKNEAIVDHCKAAEYVPELVRTRTDVKPLTVVQPQGPSFTVSDSSLIEWQKWRMRVSFNPREGAVLHDIRYDGRETVPYADPRTPYHRKQAFDFGDGGLGHAVNNLTLGCDCLGVIKYLDGVLTTDDGSAQTSKNVICIHEQDNGINWKHTDWRTGRATVTRRRELVVQFIITLANYEYIFAFKFDQAAGIVVEARATGIVSVVNIDEGKTAPWGNVVGPGALAQNHQHIFCVRVDPAVDGHRNTLVQEDSLPVAMNERTNPHGNYYEVRKTPIATSCGLDLAPFSNRVFKVQNQAKRNPVSGRPVGYKITAPPTQLLLADPRSVQAQRALFAKHHLWVTKFKDDELYAGGRHTLQSRLEVGGVADAAARGDDVLDDDIVIWSVFGLTHNPRVEDWPVMPVEMLQVHITPSDFFTENPSIDVPSNADNGSRNVTDGCCEGKAAEKSRL</sequence>
<dbReference type="InterPro" id="IPR020904">
    <property type="entry name" value="Sc_DH/Rdtase_CS"/>
</dbReference>
<comment type="subunit">
    <text evidence="3">Homodimer.</text>
</comment>
<dbReference type="InterPro" id="IPR036460">
    <property type="entry name" value="Cu_amine_oxidase_C_sf"/>
</dbReference>